<evidence type="ECO:0000313" key="2">
    <source>
        <dbReference type="EMBL" id="TNN65039.1"/>
    </source>
</evidence>
<comment type="caution">
    <text evidence="2">The sequence shown here is derived from an EMBL/GenBank/DDBJ whole genome shotgun (WGS) entry which is preliminary data.</text>
</comment>
<evidence type="ECO:0000313" key="3">
    <source>
        <dbReference type="Proteomes" id="UP000314294"/>
    </source>
</evidence>
<organism evidence="2 3">
    <name type="scientific">Liparis tanakae</name>
    <name type="common">Tanaka's snailfish</name>
    <dbReference type="NCBI Taxonomy" id="230148"/>
    <lineage>
        <taxon>Eukaryota</taxon>
        <taxon>Metazoa</taxon>
        <taxon>Chordata</taxon>
        <taxon>Craniata</taxon>
        <taxon>Vertebrata</taxon>
        <taxon>Euteleostomi</taxon>
        <taxon>Actinopterygii</taxon>
        <taxon>Neopterygii</taxon>
        <taxon>Teleostei</taxon>
        <taxon>Neoteleostei</taxon>
        <taxon>Acanthomorphata</taxon>
        <taxon>Eupercaria</taxon>
        <taxon>Perciformes</taxon>
        <taxon>Cottioidei</taxon>
        <taxon>Cottales</taxon>
        <taxon>Liparidae</taxon>
        <taxon>Liparis</taxon>
    </lineage>
</organism>
<feature type="region of interest" description="Disordered" evidence="1">
    <location>
        <begin position="1"/>
        <end position="33"/>
    </location>
</feature>
<dbReference type="EMBL" id="SRLO01000242">
    <property type="protein sequence ID" value="TNN65039.1"/>
    <property type="molecule type" value="Genomic_DNA"/>
</dbReference>
<proteinExistence type="predicted"/>
<feature type="region of interest" description="Disordered" evidence="1">
    <location>
        <begin position="103"/>
        <end position="147"/>
    </location>
</feature>
<protein>
    <submittedName>
        <fullName evidence="2">Uncharacterized protein</fullName>
    </submittedName>
</protein>
<gene>
    <name evidence="2" type="ORF">EYF80_024778</name>
</gene>
<name>A0A4Z2HGP1_9TELE</name>
<feature type="compositionally biased region" description="Basic residues" evidence="1">
    <location>
        <begin position="1"/>
        <end position="15"/>
    </location>
</feature>
<keyword evidence="3" id="KW-1185">Reference proteome</keyword>
<reference evidence="2 3" key="1">
    <citation type="submission" date="2019-03" db="EMBL/GenBank/DDBJ databases">
        <title>First draft genome of Liparis tanakae, snailfish: a comprehensive survey of snailfish specific genes.</title>
        <authorList>
            <person name="Kim W."/>
            <person name="Song I."/>
            <person name="Jeong J.-H."/>
            <person name="Kim D."/>
            <person name="Kim S."/>
            <person name="Ryu S."/>
            <person name="Song J.Y."/>
            <person name="Lee S.K."/>
        </authorList>
    </citation>
    <scope>NUCLEOTIDE SEQUENCE [LARGE SCALE GENOMIC DNA]</scope>
    <source>
        <tissue evidence="2">Muscle</tissue>
    </source>
</reference>
<evidence type="ECO:0000256" key="1">
    <source>
        <dbReference type="SAM" id="MobiDB-lite"/>
    </source>
</evidence>
<dbReference type="Proteomes" id="UP000314294">
    <property type="component" value="Unassembled WGS sequence"/>
</dbReference>
<sequence>MRKALWQRRRHHAALRKTPSGCTEPNNAPPQTPDEFYSCGKRRGAFPGAIALHQGADPSALLSAESIEEQQRRPSGQRGRPHSRAAEVVEIVSGLLRAATTPFSHAKRNGSIHINGPSSKRYSVEARLNRPRGRGAVVHQESSSLPF</sequence>
<dbReference type="AlphaFoldDB" id="A0A4Z2HGP1"/>
<accession>A0A4Z2HGP1</accession>